<evidence type="ECO:0000259" key="1">
    <source>
        <dbReference type="PROSITE" id="PS50011"/>
    </source>
</evidence>
<dbReference type="EMBL" id="MN740754">
    <property type="protein sequence ID" value="QHU10361.1"/>
    <property type="molecule type" value="Genomic_DNA"/>
</dbReference>
<dbReference type="GO" id="GO:0005524">
    <property type="term" value="F:ATP binding"/>
    <property type="evidence" value="ECO:0007669"/>
    <property type="project" value="InterPro"/>
</dbReference>
<organism evidence="2">
    <name type="scientific">viral metagenome</name>
    <dbReference type="NCBI Taxonomy" id="1070528"/>
    <lineage>
        <taxon>unclassified sequences</taxon>
        <taxon>metagenomes</taxon>
        <taxon>organismal metagenomes</taxon>
    </lineage>
</organism>
<dbReference type="PANTHER" id="PTHR44167">
    <property type="entry name" value="OVARIAN-SPECIFIC SERINE/THREONINE-PROTEIN KINASE LOK-RELATED"/>
    <property type="match status" value="1"/>
</dbReference>
<name>A0A6C0JZP1_9ZZZZ</name>
<dbReference type="GO" id="GO:0044773">
    <property type="term" value="P:mitotic DNA damage checkpoint signaling"/>
    <property type="evidence" value="ECO:0007669"/>
    <property type="project" value="TreeGrafter"/>
</dbReference>
<dbReference type="SUPFAM" id="SSF56112">
    <property type="entry name" value="Protein kinase-like (PK-like)"/>
    <property type="match status" value="1"/>
</dbReference>
<dbReference type="PANTHER" id="PTHR44167:SF24">
    <property type="entry name" value="SERINE_THREONINE-PROTEIN KINASE CHK2"/>
    <property type="match status" value="1"/>
</dbReference>
<dbReference type="InterPro" id="IPR000719">
    <property type="entry name" value="Prot_kinase_dom"/>
</dbReference>
<dbReference type="InterPro" id="IPR011009">
    <property type="entry name" value="Kinase-like_dom_sf"/>
</dbReference>
<proteinExistence type="predicted"/>
<feature type="domain" description="Protein kinase" evidence="1">
    <location>
        <begin position="12"/>
        <end position="365"/>
    </location>
</feature>
<protein>
    <recommendedName>
        <fullName evidence="1">Protein kinase domain-containing protein</fullName>
    </recommendedName>
</protein>
<evidence type="ECO:0000313" key="2">
    <source>
        <dbReference type="EMBL" id="QHU10361.1"/>
    </source>
</evidence>
<sequence>MYITLIIFMNINNTTSVIGEGAYGCIHKPSLTCKEAKVKSYKNKVSKVLERKNAKLELEEYKSVDSADKYQEYYLGKPIECIVDNTPSNISAIEKCKHGAELLKHLNDLSLLVMEDGGVNLKDYADLMKQWPATLENVEKAEQFIIGFHRIFHGISVFLEKGILHFDMKPQNIVYVAETQRMNIIDFGLTVSLKDKLAEIESSTNNMDRYHWSYPYEFYFLNKDKYQQFATLSDEKKSTYYQSVLQDIEINPESDTSKAIKSFYSFVIDANTESQEFKDHMAGFYQTLIAELTMTNYKNFITKSLSSVDVYGLGITLLYVLKNIQHLLNEKMHGDLHKLGNSMIDAQLSKRITTNATLAEYETILTENGLMAKYNLSFANHKIVEGAIMPKHIEQSIDSIKIDDILLNDNTLAKNAVSVDISKKAPLAKNAKLLKKGKKTVKKRQIRTKKTPAKTKKQNVGSSMYTIRTLE</sequence>
<dbReference type="GO" id="GO:0005634">
    <property type="term" value="C:nucleus"/>
    <property type="evidence" value="ECO:0007669"/>
    <property type="project" value="TreeGrafter"/>
</dbReference>
<accession>A0A6C0JZP1</accession>
<dbReference type="GO" id="GO:0004674">
    <property type="term" value="F:protein serine/threonine kinase activity"/>
    <property type="evidence" value="ECO:0007669"/>
    <property type="project" value="TreeGrafter"/>
</dbReference>
<dbReference type="AlphaFoldDB" id="A0A6C0JZP1"/>
<dbReference type="PROSITE" id="PS50011">
    <property type="entry name" value="PROTEIN_KINASE_DOM"/>
    <property type="match status" value="1"/>
</dbReference>
<dbReference type="InterPro" id="IPR008271">
    <property type="entry name" value="Ser/Thr_kinase_AS"/>
</dbReference>
<dbReference type="Gene3D" id="1.10.510.10">
    <property type="entry name" value="Transferase(Phosphotransferase) domain 1"/>
    <property type="match status" value="1"/>
</dbReference>
<dbReference type="PROSITE" id="PS00108">
    <property type="entry name" value="PROTEIN_KINASE_ST"/>
    <property type="match status" value="1"/>
</dbReference>
<reference evidence="2" key="1">
    <citation type="journal article" date="2020" name="Nature">
        <title>Giant virus diversity and host interactions through global metagenomics.</title>
        <authorList>
            <person name="Schulz F."/>
            <person name="Roux S."/>
            <person name="Paez-Espino D."/>
            <person name="Jungbluth S."/>
            <person name="Walsh D.A."/>
            <person name="Denef V.J."/>
            <person name="McMahon K.D."/>
            <person name="Konstantinidis K.T."/>
            <person name="Eloe-Fadrosh E.A."/>
            <person name="Kyrpides N.C."/>
            <person name="Woyke T."/>
        </authorList>
    </citation>
    <scope>NUCLEOTIDE SEQUENCE</scope>
    <source>
        <strain evidence="2">GVMAG-S-1101164-67</strain>
    </source>
</reference>